<keyword evidence="10" id="KW-0378">Hydrolase</keyword>
<protein>
    <submittedName>
        <fullName evidence="10">Nitrilase-related carbon-nitrogen hydrolase</fullName>
    </submittedName>
</protein>
<dbReference type="Pfam" id="PF20154">
    <property type="entry name" value="LNT_N"/>
    <property type="match status" value="1"/>
</dbReference>
<dbReference type="InterPro" id="IPR045378">
    <property type="entry name" value="LNT_N"/>
</dbReference>
<accession>A0ABV8G5T0</accession>
<evidence type="ECO:0000313" key="10">
    <source>
        <dbReference type="EMBL" id="MFC4008184.1"/>
    </source>
</evidence>
<organism evidence="10 11">
    <name type="scientific">Nonomuraea purpurea</name>
    <dbReference type="NCBI Taxonomy" id="1849276"/>
    <lineage>
        <taxon>Bacteria</taxon>
        <taxon>Bacillati</taxon>
        <taxon>Actinomycetota</taxon>
        <taxon>Actinomycetes</taxon>
        <taxon>Streptosporangiales</taxon>
        <taxon>Streptosporangiaceae</taxon>
        <taxon>Nonomuraea</taxon>
    </lineage>
</organism>
<keyword evidence="2" id="KW-1003">Cell membrane</keyword>
<keyword evidence="11" id="KW-1185">Reference proteome</keyword>
<keyword evidence="5 8" id="KW-1133">Transmembrane helix</keyword>
<dbReference type="InterPro" id="IPR036526">
    <property type="entry name" value="C-N_Hydrolase_sf"/>
</dbReference>
<dbReference type="EMBL" id="JBHSBI010000005">
    <property type="protein sequence ID" value="MFC4008184.1"/>
    <property type="molecule type" value="Genomic_DNA"/>
</dbReference>
<evidence type="ECO:0000256" key="2">
    <source>
        <dbReference type="ARBA" id="ARBA00022475"/>
    </source>
</evidence>
<dbReference type="PANTHER" id="PTHR38686:SF1">
    <property type="entry name" value="APOLIPOPROTEIN N-ACYLTRANSFERASE"/>
    <property type="match status" value="1"/>
</dbReference>
<keyword evidence="7" id="KW-0012">Acyltransferase</keyword>
<dbReference type="GO" id="GO:0016787">
    <property type="term" value="F:hydrolase activity"/>
    <property type="evidence" value="ECO:0007669"/>
    <property type="project" value="UniProtKB-KW"/>
</dbReference>
<feature type="transmembrane region" description="Helical" evidence="8">
    <location>
        <begin position="154"/>
        <end position="176"/>
    </location>
</feature>
<dbReference type="SUPFAM" id="SSF56317">
    <property type="entry name" value="Carbon-nitrogen hydrolase"/>
    <property type="match status" value="1"/>
</dbReference>
<gene>
    <name evidence="10" type="ORF">ACFOY2_13200</name>
</gene>
<evidence type="ECO:0000256" key="7">
    <source>
        <dbReference type="ARBA" id="ARBA00023315"/>
    </source>
</evidence>
<dbReference type="InterPro" id="IPR003010">
    <property type="entry name" value="C-N_Hydrolase"/>
</dbReference>
<evidence type="ECO:0000256" key="6">
    <source>
        <dbReference type="ARBA" id="ARBA00023136"/>
    </source>
</evidence>
<feature type="transmembrane region" description="Helical" evidence="8">
    <location>
        <begin position="487"/>
        <end position="505"/>
    </location>
</feature>
<reference evidence="11" key="1">
    <citation type="journal article" date="2019" name="Int. J. Syst. Evol. Microbiol.">
        <title>The Global Catalogue of Microorganisms (GCM) 10K type strain sequencing project: providing services to taxonomists for standard genome sequencing and annotation.</title>
        <authorList>
            <consortium name="The Broad Institute Genomics Platform"/>
            <consortium name="The Broad Institute Genome Sequencing Center for Infectious Disease"/>
            <person name="Wu L."/>
            <person name="Ma J."/>
        </authorList>
    </citation>
    <scope>NUCLEOTIDE SEQUENCE [LARGE SCALE GENOMIC DNA]</scope>
    <source>
        <strain evidence="11">TBRC 1276</strain>
    </source>
</reference>
<dbReference type="PANTHER" id="PTHR38686">
    <property type="entry name" value="APOLIPOPROTEIN N-ACYLTRANSFERASE"/>
    <property type="match status" value="1"/>
</dbReference>
<keyword evidence="4 8" id="KW-0812">Transmembrane</keyword>
<name>A0ABV8G5T0_9ACTN</name>
<dbReference type="RefSeq" id="WP_379528262.1">
    <property type="nucleotide sequence ID" value="NZ_JBHSBI010000005.1"/>
</dbReference>
<evidence type="ECO:0000256" key="5">
    <source>
        <dbReference type="ARBA" id="ARBA00022989"/>
    </source>
</evidence>
<evidence type="ECO:0000256" key="8">
    <source>
        <dbReference type="SAM" id="Phobius"/>
    </source>
</evidence>
<proteinExistence type="predicted"/>
<evidence type="ECO:0000256" key="3">
    <source>
        <dbReference type="ARBA" id="ARBA00022679"/>
    </source>
</evidence>
<dbReference type="PROSITE" id="PS50263">
    <property type="entry name" value="CN_HYDROLASE"/>
    <property type="match status" value="1"/>
</dbReference>
<dbReference type="Pfam" id="PF00795">
    <property type="entry name" value="CN_hydrolase"/>
    <property type="match status" value="1"/>
</dbReference>
<keyword evidence="6 8" id="KW-0472">Membrane</keyword>
<evidence type="ECO:0000256" key="4">
    <source>
        <dbReference type="ARBA" id="ARBA00022692"/>
    </source>
</evidence>
<feature type="transmembrane region" description="Helical" evidence="8">
    <location>
        <begin position="76"/>
        <end position="97"/>
    </location>
</feature>
<sequence>MKIWKAVAAAALSAALFHLGTGLHPIAWFTWLAPLPMLLLAPRAGAATAPVAGFFAWAVGQAAMWPYFLNVIDMPLPAVVASQLGMALVFGLAAAAFRALLLRGRPLSAATVVPAAWVVTEYVVSLALPHGAWWSLAYTQAEVLPVVQSASATGVWGITFLLMAVPSAIAAVLRLATSSARSAVLHPITPATRAAVLRPTTTAARSAGGEASVACPCSDGVRVAAVFGAVVLLALGYGGWRLRTAPAPQTAKVALVATDQPNDVIALDSPQGRDLVDRYASRVEQLASDGARVVVLPEKTFLADDATLPTLARPLTRIARTHRVDVVAGLVRSRGGVRYNVALDFPAGGGEPVEYTKHHLIPGLEDDLRPGNSLAFTPNTRWGLIICKDLDYPGLVRAYRAEGATALFAPAWDFGDDGWLHSRIAVVRGVENGLAIARVPRAGQVTVSDPNGRIVAEAATSDAEFVTVTTALPAPTAATLYARLGDWFAWLCMALLVLTLGTPLLRPRRAKRATRPEQV</sequence>
<dbReference type="Gene3D" id="3.60.110.10">
    <property type="entry name" value="Carbon-nitrogen hydrolase"/>
    <property type="match status" value="1"/>
</dbReference>
<keyword evidence="3" id="KW-0808">Transferase</keyword>
<dbReference type="Proteomes" id="UP001595851">
    <property type="component" value="Unassembled WGS sequence"/>
</dbReference>
<feature type="domain" description="CN hydrolase" evidence="9">
    <location>
        <begin position="254"/>
        <end position="472"/>
    </location>
</feature>
<comment type="caution">
    <text evidence="10">The sequence shown here is derived from an EMBL/GenBank/DDBJ whole genome shotgun (WGS) entry which is preliminary data.</text>
</comment>
<dbReference type="InterPro" id="IPR004563">
    <property type="entry name" value="Apolipo_AcylTrfase"/>
</dbReference>
<feature type="transmembrane region" description="Helical" evidence="8">
    <location>
        <begin position="46"/>
        <end position="69"/>
    </location>
</feature>
<evidence type="ECO:0000256" key="1">
    <source>
        <dbReference type="ARBA" id="ARBA00004651"/>
    </source>
</evidence>
<evidence type="ECO:0000259" key="9">
    <source>
        <dbReference type="PROSITE" id="PS50263"/>
    </source>
</evidence>
<evidence type="ECO:0000313" key="11">
    <source>
        <dbReference type="Proteomes" id="UP001595851"/>
    </source>
</evidence>
<comment type="subcellular location">
    <subcellularLocation>
        <location evidence="1">Cell membrane</location>
        <topology evidence="1">Multi-pass membrane protein</topology>
    </subcellularLocation>
</comment>